<dbReference type="SUPFAM" id="SSF57424">
    <property type="entry name" value="LDL receptor-like module"/>
    <property type="match status" value="1"/>
</dbReference>
<dbReference type="CDD" id="cd00112">
    <property type="entry name" value="LDLa"/>
    <property type="match status" value="1"/>
</dbReference>
<comment type="caution">
    <text evidence="6">The sequence shown here is derived from an EMBL/GenBank/DDBJ whole genome shotgun (WGS) entry which is preliminary data.</text>
</comment>
<dbReference type="OrthoDB" id="19606at2759"/>
<evidence type="ECO:0000256" key="3">
    <source>
        <dbReference type="SAM" id="Phobius"/>
    </source>
</evidence>
<dbReference type="Pfam" id="PF00431">
    <property type="entry name" value="CUB"/>
    <property type="match status" value="1"/>
</dbReference>
<dbReference type="SMART" id="SM00192">
    <property type="entry name" value="LDLa"/>
    <property type="match status" value="1"/>
</dbReference>
<dbReference type="PROSITE" id="PS50068">
    <property type="entry name" value="LDLRA_2"/>
    <property type="match status" value="1"/>
</dbReference>
<gene>
    <name evidence="6" type="ORF">ILUMI_22202</name>
</gene>
<dbReference type="PROSITE" id="PS01209">
    <property type="entry name" value="LDLRA_1"/>
    <property type="match status" value="1"/>
</dbReference>
<keyword evidence="7" id="KW-1185">Reference proteome</keyword>
<keyword evidence="3" id="KW-0472">Membrane</keyword>
<dbReference type="Gene3D" id="2.60.120.290">
    <property type="entry name" value="Spermadhesin, CUB domain"/>
    <property type="match status" value="1"/>
</dbReference>
<dbReference type="InterPro" id="IPR000859">
    <property type="entry name" value="CUB_dom"/>
</dbReference>
<dbReference type="InterPro" id="IPR035914">
    <property type="entry name" value="Sperma_CUB_dom_sf"/>
</dbReference>
<evidence type="ECO:0000313" key="6">
    <source>
        <dbReference type="EMBL" id="KAF2883974.1"/>
    </source>
</evidence>
<comment type="caution">
    <text evidence="2">Lacks conserved residue(s) required for the propagation of feature annotation.</text>
</comment>
<dbReference type="PANTHER" id="PTHR24652">
    <property type="entry name" value="LOW-DENSITY LIPOPROTEIN RECEPTOR CLASS A DOMAIN-CONTAINING PROTEIN 2"/>
    <property type="match status" value="1"/>
</dbReference>
<dbReference type="InterPro" id="IPR002172">
    <property type="entry name" value="LDrepeatLR_classA_rpt"/>
</dbReference>
<feature type="domain" description="CUB" evidence="5">
    <location>
        <begin position="182"/>
        <end position="288"/>
    </location>
</feature>
<protein>
    <recommendedName>
        <fullName evidence="5">CUB domain-containing protein</fullName>
    </recommendedName>
</protein>
<dbReference type="InterPro" id="IPR036055">
    <property type="entry name" value="LDL_receptor-like_sf"/>
</dbReference>
<evidence type="ECO:0000259" key="5">
    <source>
        <dbReference type="PROSITE" id="PS01180"/>
    </source>
</evidence>
<dbReference type="SMART" id="SM00042">
    <property type="entry name" value="CUB"/>
    <property type="match status" value="1"/>
</dbReference>
<dbReference type="Gene3D" id="4.10.400.10">
    <property type="entry name" value="Low-density Lipoprotein Receptor"/>
    <property type="match status" value="1"/>
</dbReference>
<evidence type="ECO:0000313" key="7">
    <source>
        <dbReference type="Proteomes" id="UP000801492"/>
    </source>
</evidence>
<keyword evidence="1 2" id="KW-1015">Disulfide bond</keyword>
<dbReference type="PROSITE" id="PS01180">
    <property type="entry name" value="CUB"/>
    <property type="match status" value="1"/>
</dbReference>
<organism evidence="6 7">
    <name type="scientific">Ignelater luminosus</name>
    <name type="common">Cucubano</name>
    <name type="synonym">Pyrophorus luminosus</name>
    <dbReference type="NCBI Taxonomy" id="2038154"/>
    <lineage>
        <taxon>Eukaryota</taxon>
        <taxon>Metazoa</taxon>
        <taxon>Ecdysozoa</taxon>
        <taxon>Arthropoda</taxon>
        <taxon>Hexapoda</taxon>
        <taxon>Insecta</taxon>
        <taxon>Pterygota</taxon>
        <taxon>Neoptera</taxon>
        <taxon>Endopterygota</taxon>
        <taxon>Coleoptera</taxon>
        <taxon>Polyphaga</taxon>
        <taxon>Elateriformia</taxon>
        <taxon>Elateroidea</taxon>
        <taxon>Elateridae</taxon>
        <taxon>Agrypninae</taxon>
        <taxon>Pyrophorini</taxon>
        <taxon>Ignelater</taxon>
    </lineage>
</organism>
<evidence type="ECO:0000256" key="1">
    <source>
        <dbReference type="ARBA" id="ARBA00023157"/>
    </source>
</evidence>
<dbReference type="AlphaFoldDB" id="A0A8K0CB29"/>
<dbReference type="InterPro" id="IPR023415">
    <property type="entry name" value="LDLR_class-A_CS"/>
</dbReference>
<sequence length="749" mass="85696">MEMNVKFDFLSVFALLFMVRGESTIFRYEETCRNFNARRVYVELGRKGSIIGGNNHTLIESSRQIQKSRSLDECKLELISCPSCIISVKFIFLNIPQKCNDEYSLLNSCNCDHLWIYEPSYQYISGKKFCSHYTTNNSNSLLFYKSKTRILEIIFYGKSVIEYSFLLEYSSERNHEVIYGYPGQNDINETSEISTPYFPHLYPFDLNIEYTIQCNVQSNCKVCLVFTDFLISKISVMEIFDWNGKRLEVITGMTFRPATVISSGPSLTIHFYANGAINNGFKASYLFSSEDNNNTFILKSNMDCGGLVDNLGGGITMMDLEKNSKEYFDCVWILQPSKSFLRFYTHLYLKVIAFSDFGNAELWIHQGITSSGEKLEILKYPPSNQEEIKQNEHVLLISKGFYVRFKGLFHAESKLGLAYTAFSNTECIIGTDFLCKNQRCIPIYLQCDGFDHCGDNSDEPESCFQDMKHRRWSHTSNFFFSKSNQYTDLHIAAIIFLICCFGLVGLIIALIVLIFRVNSRVYQHRQMDDNLQTITDLLDEETASVQEEVIEDDPPDYEPPPNYEELADGKIERHNGNKKTPLQRGACSRCSKCFTINLKENLLLDSTAASTSGTSIVPNFPPPNYSDLNSNSVQILTDSIEESSSSSMKTVCKSSKYTINIKNITESKQIFFAKHFSNDDFNILKRKVLQKSKRQKKRNKNNPIDNSAASNLNCCLSDSELSEINSVNDSMEQSNLLKLQRSFSFDDYL</sequence>
<dbReference type="Pfam" id="PF00057">
    <property type="entry name" value="Ldl_recept_a"/>
    <property type="match status" value="1"/>
</dbReference>
<accession>A0A8K0CB29</accession>
<evidence type="ECO:0000256" key="2">
    <source>
        <dbReference type="PROSITE-ProRule" id="PRU00124"/>
    </source>
</evidence>
<dbReference type="SUPFAM" id="SSF49854">
    <property type="entry name" value="Spermadhesin, CUB domain"/>
    <property type="match status" value="1"/>
</dbReference>
<keyword evidence="3" id="KW-0812">Transmembrane</keyword>
<feature type="transmembrane region" description="Helical" evidence="3">
    <location>
        <begin position="489"/>
        <end position="515"/>
    </location>
</feature>
<feature type="signal peptide" evidence="4">
    <location>
        <begin position="1"/>
        <end position="21"/>
    </location>
</feature>
<dbReference type="CDD" id="cd00041">
    <property type="entry name" value="CUB"/>
    <property type="match status" value="1"/>
</dbReference>
<dbReference type="InterPro" id="IPR042333">
    <property type="entry name" value="LRAD2/Mig-13-like"/>
</dbReference>
<name>A0A8K0CB29_IGNLU</name>
<reference evidence="6" key="1">
    <citation type="submission" date="2019-08" db="EMBL/GenBank/DDBJ databases">
        <title>The genome of the North American firefly Photinus pyralis.</title>
        <authorList>
            <consortium name="Photinus pyralis genome working group"/>
            <person name="Fallon T.R."/>
            <person name="Sander Lower S.E."/>
            <person name="Weng J.-K."/>
        </authorList>
    </citation>
    <scope>NUCLEOTIDE SEQUENCE</scope>
    <source>
        <strain evidence="6">TRF0915ILg1</strain>
        <tissue evidence="6">Whole body</tissue>
    </source>
</reference>
<feature type="chain" id="PRO_5035454179" description="CUB domain-containing protein" evidence="4">
    <location>
        <begin position="22"/>
        <end position="749"/>
    </location>
</feature>
<keyword evidence="3" id="KW-1133">Transmembrane helix</keyword>
<dbReference type="EMBL" id="VTPC01090251">
    <property type="protein sequence ID" value="KAF2883974.1"/>
    <property type="molecule type" value="Genomic_DNA"/>
</dbReference>
<proteinExistence type="predicted"/>
<feature type="disulfide bond" evidence="2">
    <location>
        <begin position="435"/>
        <end position="453"/>
    </location>
</feature>
<dbReference type="Proteomes" id="UP000801492">
    <property type="component" value="Unassembled WGS sequence"/>
</dbReference>
<keyword evidence="4" id="KW-0732">Signal</keyword>
<evidence type="ECO:0000256" key="4">
    <source>
        <dbReference type="SAM" id="SignalP"/>
    </source>
</evidence>